<protein>
    <submittedName>
        <fullName evidence="2">Uncharacterized protein</fullName>
    </submittedName>
</protein>
<gene>
    <name evidence="2" type="ORF">CBOVIS_LOCUS7796</name>
</gene>
<keyword evidence="1" id="KW-0732">Signal</keyword>
<sequence length="77" mass="8617">MRSTFILLLVLVVHFIHARPHVNYDDVHSLFKKDSTDGAASEQQLVLAKLEELLGPEAFAESFDSSHGRLSNLQRLG</sequence>
<comment type="caution">
    <text evidence="2">The sequence shown here is derived from an EMBL/GenBank/DDBJ whole genome shotgun (WGS) entry which is preliminary data.</text>
</comment>
<organism evidence="2 3">
    <name type="scientific">Caenorhabditis bovis</name>
    <dbReference type="NCBI Taxonomy" id="2654633"/>
    <lineage>
        <taxon>Eukaryota</taxon>
        <taxon>Metazoa</taxon>
        <taxon>Ecdysozoa</taxon>
        <taxon>Nematoda</taxon>
        <taxon>Chromadorea</taxon>
        <taxon>Rhabditida</taxon>
        <taxon>Rhabditina</taxon>
        <taxon>Rhabditomorpha</taxon>
        <taxon>Rhabditoidea</taxon>
        <taxon>Rhabditidae</taxon>
        <taxon>Peloderinae</taxon>
        <taxon>Caenorhabditis</taxon>
    </lineage>
</organism>
<evidence type="ECO:0000313" key="3">
    <source>
        <dbReference type="Proteomes" id="UP000494206"/>
    </source>
</evidence>
<accession>A0A8S1EVZ7</accession>
<dbReference type="AlphaFoldDB" id="A0A8S1EVZ7"/>
<dbReference type="EMBL" id="CADEPM010000004">
    <property type="protein sequence ID" value="CAB3405620.1"/>
    <property type="molecule type" value="Genomic_DNA"/>
</dbReference>
<evidence type="ECO:0000313" key="2">
    <source>
        <dbReference type="EMBL" id="CAB3405620.1"/>
    </source>
</evidence>
<reference evidence="2 3" key="1">
    <citation type="submission" date="2020-04" db="EMBL/GenBank/DDBJ databases">
        <authorList>
            <person name="Laetsch R D."/>
            <person name="Stevens L."/>
            <person name="Kumar S."/>
            <person name="Blaxter L. M."/>
        </authorList>
    </citation>
    <scope>NUCLEOTIDE SEQUENCE [LARGE SCALE GENOMIC DNA]</scope>
</reference>
<feature type="chain" id="PRO_5035717211" evidence="1">
    <location>
        <begin position="19"/>
        <end position="77"/>
    </location>
</feature>
<dbReference type="Proteomes" id="UP000494206">
    <property type="component" value="Unassembled WGS sequence"/>
</dbReference>
<evidence type="ECO:0000256" key="1">
    <source>
        <dbReference type="SAM" id="SignalP"/>
    </source>
</evidence>
<proteinExistence type="predicted"/>
<name>A0A8S1EVZ7_9PELO</name>
<dbReference type="OrthoDB" id="5788269at2759"/>
<keyword evidence="3" id="KW-1185">Reference proteome</keyword>
<feature type="signal peptide" evidence="1">
    <location>
        <begin position="1"/>
        <end position="18"/>
    </location>
</feature>